<dbReference type="InterPro" id="IPR006128">
    <property type="entry name" value="Lipoprotein_PsaA-like"/>
</dbReference>
<feature type="compositionally biased region" description="Basic and acidic residues" evidence="8">
    <location>
        <begin position="137"/>
        <end position="154"/>
    </location>
</feature>
<gene>
    <name evidence="10" type="ORF">NVS89_20270</name>
</gene>
<evidence type="ECO:0000256" key="9">
    <source>
        <dbReference type="SAM" id="SignalP"/>
    </source>
</evidence>
<dbReference type="PANTHER" id="PTHR42953:SF1">
    <property type="entry name" value="METAL-BINDING PROTEIN HI_0362-RELATED"/>
    <property type="match status" value="1"/>
</dbReference>
<dbReference type="InterPro" id="IPR006127">
    <property type="entry name" value="ZnuA-like"/>
</dbReference>
<sequence length="327" mass="34470">MLINWRPTRRSWLAVFATAALAAPALFTPASAQDAAPAEKMPVVATFSILGDLVKQVGGDRVAVSVLVGPNGDAHVFQPAPADAKKVADAKVVFVNGLGFEGWMDRLLKSSGTKAKIVVASEGVTPREMAEEEEGDAHEADAAHEHEGHEHGGLDPHAWQSVANAKLYVANIRDGLIAADPAGQAAYASNAAAYTAKLDALENEVKAAIAAIPPERRRIITSHDAFGYFGAAYGMEFIAPQGVSTDAEASAQDVASIIRQIKAEKIPAVFMENISDPRLIQRIAAETGAKIGGEVYSDALSDDKGPASTYIDMIENNIHQFSSALSS</sequence>
<comment type="caution">
    <text evidence="10">The sequence shown here is derived from an EMBL/GenBank/DDBJ whole genome shotgun (WGS) entry which is preliminary data.</text>
</comment>
<keyword evidence="3 6" id="KW-0813">Transport</keyword>
<dbReference type="PROSITE" id="PS51318">
    <property type="entry name" value="TAT"/>
    <property type="match status" value="1"/>
</dbReference>
<evidence type="ECO:0000256" key="5">
    <source>
        <dbReference type="ARBA" id="ARBA00022729"/>
    </source>
</evidence>
<feature type="chain" id="PRO_5040940518" evidence="9">
    <location>
        <begin position="33"/>
        <end position="327"/>
    </location>
</feature>
<dbReference type="InterPro" id="IPR050492">
    <property type="entry name" value="Bact_metal-bind_prot9"/>
</dbReference>
<evidence type="ECO:0000256" key="6">
    <source>
        <dbReference type="RuleBase" id="RU003512"/>
    </source>
</evidence>
<keyword evidence="5 9" id="KW-0732">Signal</keyword>
<name>A0A9X2PJX3_9HYPH</name>
<accession>A0A9X2PJX3</accession>
<dbReference type="RefSeq" id="WP_258734580.1">
    <property type="nucleotide sequence ID" value="NZ_JANTHZ010000012.1"/>
</dbReference>
<dbReference type="PANTHER" id="PTHR42953">
    <property type="entry name" value="HIGH-AFFINITY ZINC UPTAKE SYSTEM PROTEIN ZNUA-RELATED"/>
    <property type="match status" value="1"/>
</dbReference>
<dbReference type="EMBL" id="JANTHZ010000012">
    <property type="protein sequence ID" value="MCS0497430.1"/>
    <property type="molecule type" value="Genomic_DNA"/>
</dbReference>
<dbReference type="AlphaFoldDB" id="A0A9X2PJX3"/>
<evidence type="ECO:0000256" key="8">
    <source>
        <dbReference type="SAM" id="MobiDB-lite"/>
    </source>
</evidence>
<evidence type="ECO:0000256" key="7">
    <source>
        <dbReference type="SAM" id="Coils"/>
    </source>
</evidence>
<protein>
    <submittedName>
        <fullName evidence="10">Metal ABC transporter substrate-binding protein</fullName>
    </submittedName>
</protein>
<evidence type="ECO:0000256" key="4">
    <source>
        <dbReference type="ARBA" id="ARBA00022723"/>
    </source>
</evidence>
<dbReference type="PRINTS" id="PR00690">
    <property type="entry name" value="ADHESNFAMILY"/>
</dbReference>
<evidence type="ECO:0000313" key="10">
    <source>
        <dbReference type="EMBL" id="MCS0497430.1"/>
    </source>
</evidence>
<comment type="similarity">
    <text evidence="2 6">Belongs to the bacterial solute-binding protein 9 family.</text>
</comment>
<dbReference type="InterPro" id="IPR006311">
    <property type="entry name" value="TAT_signal"/>
</dbReference>
<dbReference type="InterPro" id="IPR006129">
    <property type="entry name" value="AdhesinB"/>
</dbReference>
<evidence type="ECO:0000313" key="11">
    <source>
        <dbReference type="Proteomes" id="UP001151088"/>
    </source>
</evidence>
<comment type="subcellular location">
    <subcellularLocation>
        <location evidence="1">Cell envelope</location>
    </subcellularLocation>
</comment>
<keyword evidence="4" id="KW-0479">Metal-binding</keyword>
<organism evidence="10 11">
    <name type="scientific">Ancylobacter mangrovi</name>
    <dbReference type="NCBI Taxonomy" id="2972472"/>
    <lineage>
        <taxon>Bacteria</taxon>
        <taxon>Pseudomonadati</taxon>
        <taxon>Pseudomonadota</taxon>
        <taxon>Alphaproteobacteria</taxon>
        <taxon>Hyphomicrobiales</taxon>
        <taxon>Xanthobacteraceae</taxon>
        <taxon>Ancylobacter</taxon>
    </lineage>
</organism>
<feature type="region of interest" description="Disordered" evidence="8">
    <location>
        <begin position="123"/>
        <end position="156"/>
    </location>
</feature>
<dbReference type="SUPFAM" id="SSF53807">
    <property type="entry name" value="Helical backbone' metal receptor"/>
    <property type="match status" value="1"/>
</dbReference>
<dbReference type="GO" id="GO:0007155">
    <property type="term" value="P:cell adhesion"/>
    <property type="evidence" value="ECO:0007669"/>
    <property type="project" value="InterPro"/>
</dbReference>
<keyword evidence="11" id="KW-1185">Reference proteome</keyword>
<dbReference type="Gene3D" id="3.40.50.1980">
    <property type="entry name" value="Nitrogenase molybdenum iron protein domain"/>
    <property type="match status" value="2"/>
</dbReference>
<dbReference type="PRINTS" id="PR00691">
    <property type="entry name" value="ADHESINB"/>
</dbReference>
<reference evidence="10" key="1">
    <citation type="submission" date="2022-08" db="EMBL/GenBank/DDBJ databases">
        <authorList>
            <person name="Li F."/>
        </authorList>
    </citation>
    <scope>NUCLEOTIDE SEQUENCE</scope>
    <source>
        <strain evidence="10">MQZ15Z-1</strain>
    </source>
</reference>
<evidence type="ECO:0000256" key="3">
    <source>
        <dbReference type="ARBA" id="ARBA00022448"/>
    </source>
</evidence>
<feature type="coiled-coil region" evidence="7">
    <location>
        <begin position="184"/>
        <end position="211"/>
    </location>
</feature>
<dbReference type="CDD" id="cd01137">
    <property type="entry name" value="PsaA"/>
    <property type="match status" value="1"/>
</dbReference>
<dbReference type="GO" id="GO:0046872">
    <property type="term" value="F:metal ion binding"/>
    <property type="evidence" value="ECO:0007669"/>
    <property type="project" value="UniProtKB-KW"/>
</dbReference>
<dbReference type="Pfam" id="PF01297">
    <property type="entry name" value="ZnuA"/>
    <property type="match status" value="1"/>
</dbReference>
<evidence type="ECO:0000256" key="1">
    <source>
        <dbReference type="ARBA" id="ARBA00004196"/>
    </source>
</evidence>
<dbReference type="GO" id="GO:0030313">
    <property type="term" value="C:cell envelope"/>
    <property type="evidence" value="ECO:0007669"/>
    <property type="project" value="UniProtKB-SubCell"/>
</dbReference>
<feature type="signal peptide" evidence="9">
    <location>
        <begin position="1"/>
        <end position="32"/>
    </location>
</feature>
<dbReference type="GO" id="GO:0030001">
    <property type="term" value="P:metal ion transport"/>
    <property type="evidence" value="ECO:0007669"/>
    <property type="project" value="InterPro"/>
</dbReference>
<keyword evidence="7" id="KW-0175">Coiled coil</keyword>
<dbReference type="Proteomes" id="UP001151088">
    <property type="component" value="Unassembled WGS sequence"/>
</dbReference>
<evidence type="ECO:0000256" key="2">
    <source>
        <dbReference type="ARBA" id="ARBA00011028"/>
    </source>
</evidence>
<proteinExistence type="inferred from homology"/>